<dbReference type="GO" id="GO:0070006">
    <property type="term" value="F:metalloaminopeptidase activity"/>
    <property type="evidence" value="ECO:0007669"/>
    <property type="project" value="InterPro"/>
</dbReference>
<feature type="domain" description="Peptidase M24 C-terminal" evidence="6">
    <location>
        <begin position="536"/>
        <end position="595"/>
    </location>
</feature>
<dbReference type="InterPro" id="IPR033740">
    <property type="entry name" value="Pept_M24B"/>
</dbReference>
<feature type="domain" description="Peptidase M24" evidence="4">
    <location>
        <begin position="307"/>
        <end position="522"/>
    </location>
</feature>
<evidence type="ECO:0000256" key="2">
    <source>
        <dbReference type="ARBA" id="ARBA00022723"/>
    </source>
</evidence>
<dbReference type="InterPro" id="IPR000994">
    <property type="entry name" value="Pept_M24"/>
</dbReference>
<dbReference type="AlphaFoldDB" id="A0AAE9HY24"/>
<evidence type="ECO:0000256" key="1">
    <source>
        <dbReference type="ARBA" id="ARBA00008766"/>
    </source>
</evidence>
<protein>
    <submittedName>
        <fullName evidence="7">Aminopeptidase P family protein</fullName>
    </submittedName>
</protein>
<dbReference type="GO" id="GO:0046872">
    <property type="term" value="F:metal ion binding"/>
    <property type="evidence" value="ECO:0007669"/>
    <property type="project" value="UniProtKB-KW"/>
</dbReference>
<name>A0AAE9HY24_9NEIS</name>
<proteinExistence type="inferred from homology"/>
<dbReference type="Proteomes" id="UP001056819">
    <property type="component" value="Chromosome"/>
</dbReference>
<evidence type="ECO:0000313" key="8">
    <source>
        <dbReference type="Proteomes" id="UP001056819"/>
    </source>
</evidence>
<dbReference type="Gene3D" id="3.90.230.10">
    <property type="entry name" value="Creatinase/methionine aminopeptidase superfamily"/>
    <property type="match status" value="1"/>
</dbReference>
<reference evidence="7" key="1">
    <citation type="submission" date="2022-05" db="EMBL/GenBank/DDBJ databases">
        <title>Alysiella filiformis genome sequencing.</title>
        <authorList>
            <person name="Viehboeck T."/>
        </authorList>
    </citation>
    <scope>NUCLEOTIDE SEQUENCE</scope>
    <source>
        <strain evidence="7">DSM 2580</strain>
    </source>
</reference>
<evidence type="ECO:0000259" key="6">
    <source>
        <dbReference type="Pfam" id="PF16188"/>
    </source>
</evidence>
<dbReference type="GO" id="GO:0005737">
    <property type="term" value="C:cytoplasm"/>
    <property type="evidence" value="ECO:0007669"/>
    <property type="project" value="UniProtKB-ARBA"/>
</dbReference>
<keyword evidence="7" id="KW-0031">Aminopeptidase</keyword>
<dbReference type="CDD" id="cd01085">
    <property type="entry name" value="APP"/>
    <property type="match status" value="1"/>
</dbReference>
<dbReference type="InterPro" id="IPR036005">
    <property type="entry name" value="Creatinase/aminopeptidase-like"/>
</dbReference>
<dbReference type="InterPro" id="IPR029149">
    <property type="entry name" value="Creatin/AminoP/Spt16_N"/>
</dbReference>
<evidence type="ECO:0000256" key="3">
    <source>
        <dbReference type="ARBA" id="ARBA00022801"/>
    </source>
</evidence>
<accession>A0AAE9HY24</accession>
<dbReference type="Gene3D" id="3.40.350.10">
    <property type="entry name" value="Creatinase/prolidase N-terminal domain"/>
    <property type="match status" value="2"/>
</dbReference>
<evidence type="ECO:0000259" key="5">
    <source>
        <dbReference type="Pfam" id="PF01321"/>
    </source>
</evidence>
<dbReference type="SUPFAM" id="SSF53092">
    <property type="entry name" value="Creatinase/prolidase N-terminal domain"/>
    <property type="match status" value="2"/>
</dbReference>
<dbReference type="InterPro" id="IPR032416">
    <property type="entry name" value="Peptidase_M24_C"/>
</dbReference>
<dbReference type="PANTHER" id="PTHR43763">
    <property type="entry name" value="XAA-PRO AMINOPEPTIDASE 1"/>
    <property type="match status" value="1"/>
</dbReference>
<dbReference type="Pfam" id="PF16189">
    <property type="entry name" value="Creatinase_N_2"/>
    <property type="match status" value="1"/>
</dbReference>
<dbReference type="Pfam" id="PF16188">
    <property type="entry name" value="Peptidase_M24_C"/>
    <property type="match status" value="1"/>
</dbReference>
<keyword evidence="3" id="KW-0378">Hydrolase</keyword>
<organism evidence="7 8">
    <name type="scientific">Conchiformibius steedae DSM 2580</name>
    <dbReference type="NCBI Taxonomy" id="1121352"/>
    <lineage>
        <taxon>Bacteria</taxon>
        <taxon>Pseudomonadati</taxon>
        <taxon>Pseudomonadota</taxon>
        <taxon>Betaproteobacteria</taxon>
        <taxon>Neisseriales</taxon>
        <taxon>Neisseriaceae</taxon>
        <taxon>Conchiformibius</taxon>
    </lineage>
</organism>
<keyword evidence="7" id="KW-0645">Protease</keyword>
<dbReference type="RefSeq" id="WP_027022463.1">
    <property type="nucleotide sequence ID" value="NZ_CP097501.1"/>
</dbReference>
<dbReference type="EMBL" id="CP097501">
    <property type="protein sequence ID" value="URD68595.1"/>
    <property type="molecule type" value="Genomic_DNA"/>
</dbReference>
<dbReference type="PANTHER" id="PTHR43763:SF6">
    <property type="entry name" value="XAA-PRO AMINOPEPTIDASE 1"/>
    <property type="match status" value="1"/>
</dbReference>
<feature type="domain" description="Creatinase N-terminal" evidence="5">
    <location>
        <begin position="7"/>
        <end position="134"/>
    </location>
</feature>
<evidence type="ECO:0000313" key="7">
    <source>
        <dbReference type="EMBL" id="URD68595.1"/>
    </source>
</evidence>
<dbReference type="InterPro" id="IPR050422">
    <property type="entry name" value="X-Pro_aminopeptidase_P"/>
</dbReference>
<gene>
    <name evidence="7" type="ORF">LNQ82_07465</name>
</gene>
<dbReference type="FunFam" id="3.90.230.10:FF:000004">
    <property type="entry name" value="xaa-Pro aminopeptidase 1 isoform X1"/>
    <property type="match status" value="1"/>
</dbReference>
<dbReference type="Pfam" id="PF01321">
    <property type="entry name" value="Creatinase_N"/>
    <property type="match status" value="1"/>
</dbReference>
<comment type="similarity">
    <text evidence="1">Belongs to the peptidase M24B family.</text>
</comment>
<evidence type="ECO:0000259" key="4">
    <source>
        <dbReference type="Pfam" id="PF00557"/>
    </source>
</evidence>
<dbReference type="InterPro" id="IPR000587">
    <property type="entry name" value="Creatinase_N"/>
</dbReference>
<keyword evidence="2" id="KW-0479">Metal-binding</keyword>
<sequence>MTVFKERIAHLRGVMKQHALDAWIVPTADPHLSEYLPEHWQSRLWLSGFTGSAGTLVVCADYAGLWADSRYWTQAQAQLAGSGIRLHKLGEDQDYPQWLADHLPEAARIGVAADMLSQRNAEQLRQVFAAKKQILQCDTDLSHEVWTERPPLPRSEVYPHPPEFCGETAAAKLARVRAAMHEAGADHHLLSSLDDIAWLTNLRGSDVSHNPVFLAHLLINDTQAVLFTDHTRISPAAQQTLQTAGISLAPYHNIGATVAQLHGTLLCDPAKTAVSVLRHLPDSTSVLAQINPSTLFKSCKTPAEITHIRQAMIQDGVALCGFFAELEQKLADKVPLTECDIDTLLIEHRSRQPHYVSPSFDTIAGFNANGALPHYRATAEAHSTIEGDGLLLIDSGAQYLNGTTDITRVVPVGTPTAAHKRDFTLVLKAHIALARAVFPENLPAPLIDSICRLPLWQAQCDYGHGTGHGVGYFLNVHEGPQVIACRTAANPHHALKIGMLTSNEPGLYRPEQWGIRIENLIITQAVAQPQESAFGKFLCFETVTLCPIDTRLIDLALLDDGERAWLNGYHAEVRAKLYEHTTGAARAWLLQRTEAV</sequence>
<dbReference type="SUPFAM" id="SSF55920">
    <property type="entry name" value="Creatinase/aminopeptidase"/>
    <property type="match status" value="1"/>
</dbReference>
<dbReference type="Pfam" id="PF00557">
    <property type="entry name" value="Peptidase_M24"/>
    <property type="match status" value="1"/>
</dbReference>